<sequence length="137" mass="13551">MKAHRTDGVSLTFALLFLAVLGWWLAARLFDLSSPALGWFVAGGLILLGLLGLLGALRSGRPAGPPPAAVEPTQHADPTSGGGYLPPTSGGPVSGSPVSGGPIGGSPVGGEPRWVPPGAASVEPTTAPPATGNDDRS</sequence>
<evidence type="ECO:0000256" key="2">
    <source>
        <dbReference type="SAM" id="Phobius"/>
    </source>
</evidence>
<evidence type="ECO:0000256" key="1">
    <source>
        <dbReference type="SAM" id="MobiDB-lite"/>
    </source>
</evidence>
<dbReference type="RefSeq" id="WP_377541831.1">
    <property type="nucleotide sequence ID" value="NZ_JBHSBN010000001.1"/>
</dbReference>
<proteinExistence type="predicted"/>
<feature type="compositionally biased region" description="Low complexity" evidence="1">
    <location>
        <begin position="86"/>
        <end position="100"/>
    </location>
</feature>
<comment type="caution">
    <text evidence="3">The sequence shown here is derived from an EMBL/GenBank/DDBJ whole genome shotgun (WGS) entry which is preliminary data.</text>
</comment>
<name>A0ABV8KFR0_9ACTN</name>
<evidence type="ECO:0000313" key="4">
    <source>
        <dbReference type="Proteomes" id="UP001595868"/>
    </source>
</evidence>
<keyword evidence="2" id="KW-0472">Membrane</keyword>
<keyword evidence="2" id="KW-1133">Transmembrane helix</keyword>
<dbReference type="EMBL" id="JBHSBN010000001">
    <property type="protein sequence ID" value="MFC4104910.1"/>
    <property type="molecule type" value="Genomic_DNA"/>
</dbReference>
<keyword evidence="2" id="KW-0812">Transmembrane</keyword>
<reference evidence="4" key="1">
    <citation type="journal article" date="2019" name="Int. J. Syst. Evol. Microbiol.">
        <title>The Global Catalogue of Microorganisms (GCM) 10K type strain sequencing project: providing services to taxonomists for standard genome sequencing and annotation.</title>
        <authorList>
            <consortium name="The Broad Institute Genomics Platform"/>
            <consortium name="The Broad Institute Genome Sequencing Center for Infectious Disease"/>
            <person name="Wu L."/>
            <person name="Ma J."/>
        </authorList>
    </citation>
    <scope>NUCLEOTIDE SEQUENCE [LARGE SCALE GENOMIC DNA]</scope>
    <source>
        <strain evidence="4">2902at01</strain>
    </source>
</reference>
<protein>
    <submittedName>
        <fullName evidence="3">Uncharacterized protein</fullName>
    </submittedName>
</protein>
<feature type="transmembrane region" description="Helical" evidence="2">
    <location>
        <begin position="12"/>
        <end position="30"/>
    </location>
</feature>
<keyword evidence="4" id="KW-1185">Reference proteome</keyword>
<feature type="region of interest" description="Disordered" evidence="1">
    <location>
        <begin position="61"/>
        <end position="137"/>
    </location>
</feature>
<gene>
    <name evidence="3" type="ORF">ACFOX0_03010</name>
</gene>
<organism evidence="3 4">
    <name type="scientific">Micromonospora zhanjiangensis</name>
    <dbReference type="NCBI Taxonomy" id="1522057"/>
    <lineage>
        <taxon>Bacteria</taxon>
        <taxon>Bacillati</taxon>
        <taxon>Actinomycetota</taxon>
        <taxon>Actinomycetes</taxon>
        <taxon>Micromonosporales</taxon>
        <taxon>Micromonosporaceae</taxon>
        <taxon>Micromonospora</taxon>
    </lineage>
</organism>
<dbReference type="Proteomes" id="UP001595868">
    <property type="component" value="Unassembled WGS sequence"/>
</dbReference>
<evidence type="ECO:0000313" key="3">
    <source>
        <dbReference type="EMBL" id="MFC4104910.1"/>
    </source>
</evidence>
<accession>A0ABV8KFR0</accession>
<feature type="transmembrane region" description="Helical" evidence="2">
    <location>
        <begin position="36"/>
        <end position="57"/>
    </location>
</feature>